<reference evidence="2 3" key="1">
    <citation type="submission" date="2018-07" db="EMBL/GenBank/DDBJ databases">
        <title>Genomic Encyclopedia of Type Strains, Phase IV (KMG-IV): sequencing the most valuable type-strain genomes for metagenomic binning, comparative biology and taxonomic classification.</title>
        <authorList>
            <person name="Goeker M."/>
        </authorList>
    </citation>
    <scope>NUCLEOTIDE SEQUENCE [LARGE SCALE GENOMIC DNA]</scope>
    <source>
        <strain evidence="2 3">DSM 27016</strain>
    </source>
</reference>
<sequence>MRKFSRIFAVLAVAVFTLSMLVGCSSDEITVFDALNKMSDIKSMETDSVITFKMDVSGISEEEKALNGGIVTALNGSKLDISQKIIRNDKKTVAKQQAGMKMDFMGMQMNMGVWADVNLAGDKPKINQIISIPPILTMSMPEQFRGKQYMVMDFENMLSETDMPSDYLKKLMNLGREFEPKLTMILKNYILNVKDAPKLITAKGKGAINDKEVSVYQLKLDDAAFKTLLGTTVNDLSQRKDVMSFINELAHAAIETAAYEDLDVDTAKAEFDESFEMVQDQIPVFLEEFNRVMEVFKDVKIIGDKGVVVDYFIDNNGYIIKQNLSINIVVDAAAIEKAMNEVTGNDAESYAQGVYNLEIDVKSDTKNINKPVNIEFPKVNAENSFNYSEFMNSTAEF</sequence>
<evidence type="ECO:0008006" key="4">
    <source>
        <dbReference type="Google" id="ProtNLM"/>
    </source>
</evidence>
<feature type="signal peptide" evidence="1">
    <location>
        <begin position="1"/>
        <end position="24"/>
    </location>
</feature>
<feature type="chain" id="PRO_5039142466" description="Lipoprotein" evidence="1">
    <location>
        <begin position="25"/>
        <end position="397"/>
    </location>
</feature>
<organism evidence="2 3">
    <name type="scientific">Anaerobacterium chartisolvens</name>
    <dbReference type="NCBI Taxonomy" id="1297424"/>
    <lineage>
        <taxon>Bacteria</taxon>
        <taxon>Bacillati</taxon>
        <taxon>Bacillota</taxon>
        <taxon>Clostridia</taxon>
        <taxon>Eubacteriales</taxon>
        <taxon>Oscillospiraceae</taxon>
        <taxon>Anaerobacterium</taxon>
    </lineage>
</organism>
<keyword evidence="3" id="KW-1185">Reference proteome</keyword>
<gene>
    <name evidence="2" type="ORF">DFR58_11310</name>
</gene>
<evidence type="ECO:0000313" key="2">
    <source>
        <dbReference type="EMBL" id="RCX15430.1"/>
    </source>
</evidence>
<dbReference type="EMBL" id="QPJT01000013">
    <property type="protein sequence ID" value="RCX15430.1"/>
    <property type="molecule type" value="Genomic_DNA"/>
</dbReference>
<dbReference type="Proteomes" id="UP000253034">
    <property type="component" value="Unassembled WGS sequence"/>
</dbReference>
<dbReference type="RefSeq" id="WP_114298085.1">
    <property type="nucleotide sequence ID" value="NZ_QPJT01000013.1"/>
</dbReference>
<dbReference type="OrthoDB" id="1706091at2"/>
<dbReference type="AlphaFoldDB" id="A0A369B180"/>
<protein>
    <recommendedName>
        <fullName evidence="4">Lipoprotein</fullName>
    </recommendedName>
</protein>
<name>A0A369B180_9FIRM</name>
<accession>A0A369B180</accession>
<dbReference type="PROSITE" id="PS51257">
    <property type="entry name" value="PROKAR_LIPOPROTEIN"/>
    <property type="match status" value="1"/>
</dbReference>
<evidence type="ECO:0000313" key="3">
    <source>
        <dbReference type="Proteomes" id="UP000253034"/>
    </source>
</evidence>
<keyword evidence="1" id="KW-0732">Signal</keyword>
<evidence type="ECO:0000256" key="1">
    <source>
        <dbReference type="SAM" id="SignalP"/>
    </source>
</evidence>
<comment type="caution">
    <text evidence="2">The sequence shown here is derived from an EMBL/GenBank/DDBJ whole genome shotgun (WGS) entry which is preliminary data.</text>
</comment>
<proteinExistence type="predicted"/>